<evidence type="ECO:0000313" key="4">
    <source>
        <dbReference type="Proteomes" id="UP000247810"/>
    </source>
</evidence>
<proteinExistence type="predicted"/>
<dbReference type="AlphaFoldDB" id="A0A319CTY6"/>
<evidence type="ECO:0000313" key="3">
    <source>
        <dbReference type="EMBL" id="PYH88696.1"/>
    </source>
</evidence>
<keyword evidence="2" id="KW-1133">Transmembrane helix</keyword>
<accession>A0A319CTY6</accession>
<feature type="region of interest" description="Disordered" evidence="1">
    <location>
        <begin position="87"/>
        <end position="118"/>
    </location>
</feature>
<dbReference type="PANTHER" id="PTHR41807">
    <property type="entry name" value="GLUTATHIONE TRANSFERASE 3"/>
    <property type="match status" value="1"/>
</dbReference>
<keyword evidence="4" id="KW-1185">Reference proteome</keyword>
<evidence type="ECO:0000256" key="1">
    <source>
        <dbReference type="SAM" id="MobiDB-lite"/>
    </source>
</evidence>
<dbReference type="EMBL" id="KZ826073">
    <property type="protein sequence ID" value="PYH88696.1"/>
    <property type="molecule type" value="Genomic_DNA"/>
</dbReference>
<dbReference type="GO" id="GO:0016020">
    <property type="term" value="C:membrane"/>
    <property type="evidence" value="ECO:0007669"/>
    <property type="project" value="TreeGrafter"/>
</dbReference>
<dbReference type="Proteomes" id="UP000247810">
    <property type="component" value="Unassembled WGS sequence"/>
</dbReference>
<dbReference type="OrthoDB" id="4034134at2759"/>
<dbReference type="PANTHER" id="PTHR41807:SF1">
    <property type="entry name" value="GLUTATHIONE TRANSFERASE 3"/>
    <property type="match status" value="1"/>
</dbReference>
<name>A0A319CTY6_9EURO</name>
<protein>
    <submittedName>
        <fullName evidence="3">Uncharacterized protein</fullName>
    </submittedName>
</protein>
<sequence>MSTGLPFLQKLRKPQLTEWAELTDLQNFEEFTKPDLAAALDHHLEGNRSIFESDARLADYYRRLSQSPRIYSPTKRVLKVEASLSADEAPKSVRRRPAAKPKLERAPPEDSDVPRTPGQALLSVQPPTVQSLSATLPPSPAVVTDAIDRQTAVWGKVISEAWSGSGVQERSDSLRSNLSSVKSVSVLLVVLEAISLVRVLFPLRFVATLDLKTAYIPAVPLKVPDVFVLVESAFWAPLSLWLLTNLALPLTVGYFFNISLQSARPSGPASNTRRSRAIHTSFDPLSYHIAKALVTYVVYGSGFTFWNVYAPNTLEIVDKAVLGRWPGTLTGSAIGVIATLYEAILRK</sequence>
<dbReference type="InterPro" id="IPR038872">
    <property type="entry name" value="Put_GTT3"/>
</dbReference>
<gene>
    <name evidence="3" type="ORF">BO71DRAFT_413900</name>
</gene>
<dbReference type="STRING" id="1448320.A0A319CTY6"/>
<organism evidence="3 4">
    <name type="scientific">Aspergillus ellipticus CBS 707.79</name>
    <dbReference type="NCBI Taxonomy" id="1448320"/>
    <lineage>
        <taxon>Eukaryota</taxon>
        <taxon>Fungi</taxon>
        <taxon>Dikarya</taxon>
        <taxon>Ascomycota</taxon>
        <taxon>Pezizomycotina</taxon>
        <taxon>Eurotiomycetes</taxon>
        <taxon>Eurotiomycetidae</taxon>
        <taxon>Eurotiales</taxon>
        <taxon>Aspergillaceae</taxon>
        <taxon>Aspergillus</taxon>
        <taxon>Aspergillus subgen. Circumdati</taxon>
    </lineage>
</organism>
<keyword evidence="2" id="KW-0472">Membrane</keyword>
<feature type="transmembrane region" description="Helical" evidence="2">
    <location>
        <begin position="234"/>
        <end position="256"/>
    </location>
</feature>
<dbReference type="VEuPathDB" id="FungiDB:BO71DRAFT_413900"/>
<evidence type="ECO:0000256" key="2">
    <source>
        <dbReference type="SAM" id="Phobius"/>
    </source>
</evidence>
<keyword evidence="2" id="KW-0812">Transmembrane</keyword>
<reference evidence="3 4" key="1">
    <citation type="submission" date="2018-02" db="EMBL/GenBank/DDBJ databases">
        <title>The genomes of Aspergillus section Nigri reveals drivers in fungal speciation.</title>
        <authorList>
            <consortium name="DOE Joint Genome Institute"/>
            <person name="Vesth T.C."/>
            <person name="Nybo J."/>
            <person name="Theobald S."/>
            <person name="Brandl J."/>
            <person name="Frisvad J.C."/>
            <person name="Nielsen K.F."/>
            <person name="Lyhne E.K."/>
            <person name="Kogle M.E."/>
            <person name="Kuo A."/>
            <person name="Riley R."/>
            <person name="Clum A."/>
            <person name="Nolan M."/>
            <person name="Lipzen A."/>
            <person name="Salamov A."/>
            <person name="Henrissat B."/>
            <person name="Wiebenga A."/>
            <person name="De vries R.P."/>
            <person name="Grigoriev I.V."/>
            <person name="Mortensen U.H."/>
            <person name="Andersen M.R."/>
            <person name="Baker S.E."/>
        </authorList>
    </citation>
    <scope>NUCLEOTIDE SEQUENCE [LARGE SCALE GENOMIC DNA]</scope>
    <source>
        <strain evidence="3 4">CBS 707.79</strain>
    </source>
</reference>